<keyword evidence="8 15" id="KW-0560">Oxidoreductase</keyword>
<evidence type="ECO:0000256" key="4">
    <source>
        <dbReference type="ARBA" id="ARBA00022434"/>
    </source>
</evidence>
<dbReference type="InterPro" id="IPR001519">
    <property type="entry name" value="Ferritin"/>
</dbReference>
<dbReference type="Pfam" id="PF00210">
    <property type="entry name" value="Ferritin"/>
    <property type="match status" value="1"/>
</dbReference>
<name>A0AAV7J9L9_COTGL</name>
<feature type="domain" description="Ferritin-like diiron" evidence="17">
    <location>
        <begin position="36"/>
        <end position="195"/>
    </location>
</feature>
<evidence type="ECO:0000256" key="1">
    <source>
        <dbReference type="ARBA" id="ARBA00004555"/>
    </source>
</evidence>
<feature type="binding site" evidence="14">
    <location>
        <position position="177"/>
    </location>
    <ligand>
        <name>Fe cation</name>
        <dbReference type="ChEBI" id="CHEBI:24875"/>
        <label>1</label>
    </ligand>
</feature>
<dbReference type="InterPro" id="IPR008331">
    <property type="entry name" value="Ferritin_DPS_dom"/>
</dbReference>
<evidence type="ECO:0000256" key="11">
    <source>
        <dbReference type="ARBA" id="ARBA00023157"/>
    </source>
</evidence>
<dbReference type="PANTHER" id="PTHR11431">
    <property type="entry name" value="FERRITIN"/>
    <property type="match status" value="1"/>
</dbReference>
<keyword evidence="10" id="KW-0333">Golgi apparatus</keyword>
<evidence type="ECO:0000256" key="8">
    <source>
        <dbReference type="ARBA" id="ARBA00023002"/>
    </source>
</evidence>
<dbReference type="SUPFAM" id="SSF47240">
    <property type="entry name" value="Ferritin-like"/>
    <property type="match status" value="1"/>
</dbReference>
<dbReference type="InterPro" id="IPR009078">
    <property type="entry name" value="Ferritin-like_SF"/>
</dbReference>
<comment type="catalytic activity">
    <reaction evidence="12 15">
        <text>4 Fe(2+) + O2 + 4 H(+) = 4 Fe(3+) + 2 H2O</text>
        <dbReference type="Rhea" id="RHEA:11148"/>
        <dbReference type="ChEBI" id="CHEBI:15377"/>
        <dbReference type="ChEBI" id="CHEBI:15378"/>
        <dbReference type="ChEBI" id="CHEBI:15379"/>
        <dbReference type="ChEBI" id="CHEBI:29033"/>
        <dbReference type="ChEBI" id="CHEBI:29034"/>
        <dbReference type="EC" id="1.16.3.1"/>
    </reaction>
</comment>
<evidence type="ECO:0000256" key="14">
    <source>
        <dbReference type="PIRSR" id="PIRSR601519-1"/>
    </source>
</evidence>
<comment type="subcellular location">
    <subcellularLocation>
        <location evidence="1">Golgi apparatus</location>
    </subcellularLocation>
    <subcellularLocation>
        <location evidence="2">Secreted</location>
    </subcellularLocation>
</comment>
<dbReference type="GO" id="GO:0006879">
    <property type="term" value="P:intracellular iron ion homeostasis"/>
    <property type="evidence" value="ECO:0007669"/>
    <property type="project" value="UniProtKB-KW"/>
</dbReference>
<accession>A0AAV7J9L9</accession>
<dbReference type="GO" id="GO:0005576">
    <property type="term" value="C:extracellular region"/>
    <property type="evidence" value="ECO:0007669"/>
    <property type="project" value="UniProtKB-SubCell"/>
</dbReference>
<keyword evidence="19" id="KW-1185">Reference proteome</keyword>
<dbReference type="CDD" id="cd01056">
    <property type="entry name" value="Euk_Ferritin"/>
    <property type="match status" value="1"/>
</dbReference>
<evidence type="ECO:0000256" key="3">
    <source>
        <dbReference type="ARBA" id="ARBA00007513"/>
    </source>
</evidence>
<comment type="caution">
    <text evidence="18">The sequence shown here is derived from an EMBL/GenBank/DDBJ whole genome shotgun (WGS) entry which is preliminary data.</text>
</comment>
<evidence type="ECO:0000313" key="19">
    <source>
        <dbReference type="Proteomes" id="UP000826195"/>
    </source>
</evidence>
<evidence type="ECO:0000259" key="17">
    <source>
        <dbReference type="PROSITE" id="PS50905"/>
    </source>
</evidence>
<comment type="subunit">
    <text evidence="13">Oligomer of 12 light (L) chains and 12 heavy (H) chains; L and H chains are disulfide-linked. The functional molecule forms a roughly spherical shell with a diameter of 12 nm and contains a central cavity into which the insoluble ferric iron core is deposited.</text>
</comment>
<organism evidence="18 19">
    <name type="scientific">Cotesia glomerata</name>
    <name type="common">Lepidopteran parasitic wasp</name>
    <name type="synonym">Apanteles glomeratus</name>
    <dbReference type="NCBI Taxonomy" id="32391"/>
    <lineage>
        <taxon>Eukaryota</taxon>
        <taxon>Metazoa</taxon>
        <taxon>Ecdysozoa</taxon>
        <taxon>Arthropoda</taxon>
        <taxon>Hexapoda</taxon>
        <taxon>Insecta</taxon>
        <taxon>Pterygota</taxon>
        <taxon>Neoptera</taxon>
        <taxon>Endopterygota</taxon>
        <taxon>Hymenoptera</taxon>
        <taxon>Apocrita</taxon>
        <taxon>Ichneumonoidea</taxon>
        <taxon>Braconidae</taxon>
        <taxon>Microgastrinae</taxon>
        <taxon>Cotesia</taxon>
    </lineage>
</organism>
<evidence type="ECO:0000256" key="12">
    <source>
        <dbReference type="ARBA" id="ARBA00047990"/>
    </source>
</evidence>
<dbReference type="GO" id="GO:0004322">
    <property type="term" value="F:ferroxidase activity"/>
    <property type="evidence" value="ECO:0007669"/>
    <property type="project" value="UniProtKB-EC"/>
</dbReference>
<feature type="binding site" evidence="14">
    <location>
        <position position="88"/>
    </location>
    <ligand>
        <name>Fe cation</name>
        <dbReference type="ChEBI" id="CHEBI:24875"/>
        <label>1</label>
    </ligand>
</feature>
<reference evidence="18 19" key="1">
    <citation type="journal article" date="2021" name="J. Hered.">
        <title>A chromosome-level genome assembly of the parasitoid wasp, Cotesia glomerata (Hymenoptera: Braconidae).</title>
        <authorList>
            <person name="Pinto B.J."/>
            <person name="Weis J.J."/>
            <person name="Gamble T."/>
            <person name="Ode P.J."/>
            <person name="Paul R."/>
            <person name="Zaspel J.M."/>
        </authorList>
    </citation>
    <scope>NUCLEOTIDE SEQUENCE [LARGE SCALE GENOMIC DNA]</scope>
    <source>
        <strain evidence="18">CgM1</strain>
    </source>
</reference>
<feature type="binding site" evidence="14">
    <location>
        <position position="91"/>
    </location>
    <ligand>
        <name>Fe cation</name>
        <dbReference type="ChEBI" id="CHEBI:24875"/>
        <label>1</label>
    </ligand>
</feature>
<keyword evidence="4 15" id="KW-0409">Iron storage</keyword>
<keyword evidence="6 14" id="KW-0479">Metal-binding</keyword>
<keyword evidence="7 16" id="KW-0732">Signal</keyword>
<dbReference type="PROSITE" id="PS50905">
    <property type="entry name" value="FERRITIN_LIKE"/>
    <property type="match status" value="1"/>
</dbReference>
<comment type="similarity">
    <text evidence="3 15">Belongs to the ferritin family.</text>
</comment>
<dbReference type="EC" id="1.16.3.1" evidence="15"/>
<evidence type="ECO:0000256" key="2">
    <source>
        <dbReference type="ARBA" id="ARBA00004613"/>
    </source>
</evidence>
<dbReference type="EMBL" id="JAHXZJ010000001">
    <property type="protein sequence ID" value="KAH0569117.1"/>
    <property type="molecule type" value="Genomic_DNA"/>
</dbReference>
<evidence type="ECO:0000256" key="6">
    <source>
        <dbReference type="ARBA" id="ARBA00022723"/>
    </source>
</evidence>
<feature type="chain" id="PRO_5043967140" description="Ferritin" evidence="16">
    <location>
        <begin position="20"/>
        <end position="212"/>
    </location>
</feature>
<feature type="signal peptide" evidence="16">
    <location>
        <begin position="1"/>
        <end position="19"/>
    </location>
</feature>
<evidence type="ECO:0000256" key="15">
    <source>
        <dbReference type="RuleBase" id="RU361145"/>
    </source>
</evidence>
<dbReference type="AlphaFoldDB" id="A0AAV7J9L9"/>
<dbReference type="InterPro" id="IPR012347">
    <property type="entry name" value="Ferritin-like"/>
</dbReference>
<evidence type="ECO:0000256" key="13">
    <source>
        <dbReference type="ARBA" id="ARBA00063343"/>
    </source>
</evidence>
<keyword evidence="11" id="KW-1015">Disulfide bond</keyword>
<keyword evidence="5" id="KW-0964">Secreted</keyword>
<dbReference type="GO" id="GO:0005794">
    <property type="term" value="C:Golgi apparatus"/>
    <property type="evidence" value="ECO:0007669"/>
    <property type="project" value="UniProtKB-SubCell"/>
</dbReference>
<gene>
    <name evidence="18" type="ORF">KQX54_021825</name>
</gene>
<feature type="binding site" evidence="14">
    <location>
        <position position="138"/>
    </location>
    <ligand>
        <name>Fe cation</name>
        <dbReference type="ChEBI" id="CHEBI:24875"/>
        <label>1</label>
    </ligand>
</feature>
<dbReference type="Proteomes" id="UP000826195">
    <property type="component" value="Unassembled WGS sequence"/>
</dbReference>
<dbReference type="InterPro" id="IPR009040">
    <property type="entry name" value="Ferritin-like_diiron"/>
</dbReference>
<evidence type="ECO:0000256" key="10">
    <source>
        <dbReference type="ARBA" id="ARBA00023034"/>
    </source>
</evidence>
<keyword evidence="9 14" id="KW-0408">Iron</keyword>
<dbReference type="FunFam" id="1.20.1260.10:FF:000017">
    <property type="entry name" value="Ferritin"/>
    <property type="match status" value="1"/>
</dbReference>
<evidence type="ECO:0000256" key="16">
    <source>
        <dbReference type="SAM" id="SignalP"/>
    </source>
</evidence>
<sequence>MKVLCALIVALSCINASLGDGLKCTLRPGEFPFEWRDMVDPCTKMLEAQVKTEIEASMTYLAMGAHFSQDSVNRPGFAKLFFDSASEEREHAIKIIEYLLMRGQLTSDVSKLLKFPLKPIAGEWSSGVKALTEALSLETRVTRSIRKIIEKCEAPADVNFNDYHLVDWLTGDFLEEQYRGQRELAGKISTLDKMMDTHGSLGEFLFDKKLLE</sequence>
<evidence type="ECO:0000256" key="5">
    <source>
        <dbReference type="ARBA" id="ARBA00022525"/>
    </source>
</evidence>
<proteinExistence type="inferred from homology"/>
<feature type="binding site" evidence="14">
    <location>
        <position position="53"/>
    </location>
    <ligand>
        <name>Fe cation</name>
        <dbReference type="ChEBI" id="CHEBI:24875"/>
        <label>1</label>
    </ligand>
</feature>
<evidence type="ECO:0000313" key="18">
    <source>
        <dbReference type="EMBL" id="KAH0569117.1"/>
    </source>
</evidence>
<dbReference type="GO" id="GO:0006826">
    <property type="term" value="P:iron ion transport"/>
    <property type="evidence" value="ECO:0007669"/>
    <property type="project" value="InterPro"/>
</dbReference>
<dbReference type="GO" id="GO:0008198">
    <property type="term" value="F:ferrous iron binding"/>
    <property type="evidence" value="ECO:0007669"/>
    <property type="project" value="TreeGrafter"/>
</dbReference>
<evidence type="ECO:0000256" key="9">
    <source>
        <dbReference type="ARBA" id="ARBA00023004"/>
    </source>
</evidence>
<dbReference type="GO" id="GO:0008199">
    <property type="term" value="F:ferric iron binding"/>
    <property type="evidence" value="ECO:0007669"/>
    <property type="project" value="InterPro"/>
</dbReference>
<dbReference type="PANTHER" id="PTHR11431:SF43">
    <property type="entry name" value="FERRITIN"/>
    <property type="match status" value="1"/>
</dbReference>
<dbReference type="Gene3D" id="1.20.1260.10">
    <property type="match status" value="1"/>
</dbReference>
<comment type="function">
    <text evidence="15">Stores iron in a soluble, non-toxic, readily available form. Important for iron homeostasis. Iron is taken up in the ferrous form and deposited as ferric hydroxides after oxidation.</text>
</comment>
<protein>
    <recommendedName>
        <fullName evidence="15">Ferritin</fullName>
        <ecNumber evidence="15">1.16.3.1</ecNumber>
    </recommendedName>
</protein>
<evidence type="ECO:0000256" key="7">
    <source>
        <dbReference type="ARBA" id="ARBA00022729"/>
    </source>
</evidence>